<comment type="caution">
    <text evidence="9">Lacks conserved residue(s) required for the propagation of feature annotation.</text>
</comment>
<reference evidence="11 14" key="2">
    <citation type="submission" date="2020-08" db="EMBL/GenBank/DDBJ databases">
        <title>Genomic Encyclopedia of Type Strains, Phase IV (KMG-IV): sequencing the most valuable type-strain genomes for metagenomic binning, comparative biology and taxonomic classification.</title>
        <authorList>
            <person name="Goeker M."/>
        </authorList>
    </citation>
    <scope>NUCLEOTIDE SEQUENCE [LARGE SCALE GENOMIC DNA]</scope>
    <source>
        <strain evidence="11 14">DSM 100021</strain>
    </source>
</reference>
<evidence type="ECO:0000256" key="8">
    <source>
        <dbReference type="ARBA" id="ARBA00023277"/>
    </source>
</evidence>
<feature type="binding site" evidence="9">
    <location>
        <begin position="37"/>
        <end position="41"/>
    </location>
    <ligand>
        <name>substrate</name>
    </ligand>
</feature>
<feature type="binding site" evidence="9">
    <location>
        <begin position="217"/>
        <end position="222"/>
    </location>
    <ligand>
        <name>ATP</name>
        <dbReference type="ChEBI" id="CHEBI:30616"/>
    </ligand>
</feature>
<dbReference type="PANTHER" id="PTHR10584">
    <property type="entry name" value="SUGAR KINASE"/>
    <property type="match status" value="1"/>
</dbReference>
<dbReference type="GO" id="GO:0005524">
    <property type="term" value="F:ATP binding"/>
    <property type="evidence" value="ECO:0007669"/>
    <property type="project" value="UniProtKB-UniRule"/>
</dbReference>
<dbReference type="AlphaFoldDB" id="A0A1Q9A8Z1"/>
<keyword evidence="4 9" id="KW-0418">Kinase</keyword>
<feature type="binding site" evidence="9">
    <location>
        <position position="137"/>
    </location>
    <ligand>
        <name>substrate</name>
    </ligand>
</feature>
<dbReference type="UniPathway" id="UPA00916">
    <property type="reaction ID" value="UER00889"/>
</dbReference>
<dbReference type="CDD" id="cd01174">
    <property type="entry name" value="ribokinase"/>
    <property type="match status" value="1"/>
</dbReference>
<accession>A0A1Q9A8Z1</accession>
<dbReference type="Proteomes" id="UP000185598">
    <property type="component" value="Unassembled WGS sequence"/>
</dbReference>
<evidence type="ECO:0000256" key="3">
    <source>
        <dbReference type="ARBA" id="ARBA00022741"/>
    </source>
</evidence>
<evidence type="ECO:0000313" key="13">
    <source>
        <dbReference type="Proteomes" id="UP000185598"/>
    </source>
</evidence>
<evidence type="ECO:0000256" key="7">
    <source>
        <dbReference type="ARBA" id="ARBA00022958"/>
    </source>
</evidence>
<dbReference type="InterPro" id="IPR011611">
    <property type="entry name" value="PfkB_dom"/>
</dbReference>
<evidence type="ECO:0000256" key="4">
    <source>
        <dbReference type="ARBA" id="ARBA00022777"/>
    </source>
</evidence>
<keyword evidence="8 9" id="KW-0119">Carbohydrate metabolism</keyword>
<dbReference type="STRING" id="887144.BJF91_07350"/>
<sequence>MITVFGSINMDLIANTVRLPKPGETVAGTGFATAAGGKGANQALAARRAGAEVKMAGAVGKDEFAAPALALLDESGANLEGVKKVPGPTGTALILVGGDGENMIAVVPGANGTLSSADASAAIKTMTRADSLVLQLEIPAAAVETALHEAKAAGVRTILNLAPLTEDAARLGRMADIVIANETEFELLAGESNMGPAEREAALLRLHGETGQILIVTLGAEGVIAIRDGQIEKAKGLTIEPVDTVGAGDTFCGYLAASLDAGVAFDQALHRAAVAGSLACLKAGAQPAIPLAEAVDSRL</sequence>
<dbReference type="EMBL" id="JACIED010000005">
    <property type="protein sequence ID" value="MBB4009419.1"/>
    <property type="molecule type" value="Genomic_DNA"/>
</dbReference>
<keyword evidence="9" id="KW-0963">Cytoplasm</keyword>
<dbReference type="HAMAP" id="MF_01987">
    <property type="entry name" value="Ribokinase"/>
    <property type="match status" value="1"/>
</dbReference>
<feature type="active site" description="Proton acceptor" evidence="9">
    <location>
        <position position="249"/>
    </location>
</feature>
<dbReference type="InterPro" id="IPR002139">
    <property type="entry name" value="Ribo/fructo_kinase"/>
</dbReference>
<dbReference type="Gene3D" id="3.40.1190.20">
    <property type="match status" value="1"/>
</dbReference>
<keyword evidence="7 9" id="KW-0630">Potassium</keyword>
<dbReference type="SUPFAM" id="SSF53613">
    <property type="entry name" value="Ribokinase-like"/>
    <property type="match status" value="1"/>
</dbReference>
<dbReference type="GO" id="GO:0019303">
    <property type="term" value="P:D-ribose catabolic process"/>
    <property type="evidence" value="ECO:0007669"/>
    <property type="project" value="UniProtKB-UniRule"/>
</dbReference>
<dbReference type="InterPro" id="IPR029056">
    <property type="entry name" value="Ribokinase-like"/>
</dbReference>
<evidence type="ECO:0000256" key="6">
    <source>
        <dbReference type="ARBA" id="ARBA00022842"/>
    </source>
</evidence>
<keyword evidence="1 9" id="KW-0808">Transferase</keyword>
<protein>
    <recommendedName>
        <fullName evidence="9">Ribokinase</fullName>
        <shortName evidence="9">RK</shortName>
        <ecNumber evidence="9">2.7.1.15</ecNumber>
    </recommendedName>
</protein>
<comment type="cofactor">
    <cofactor evidence="9">
        <name>Mg(2+)</name>
        <dbReference type="ChEBI" id="CHEBI:18420"/>
    </cofactor>
    <text evidence="9">Requires a divalent cation, most likely magnesium in vivo, as an electrophilic catalyst to aid phosphoryl group transfer. It is the chelate of the metal and the nucleotide that is the actual substrate.</text>
</comment>
<comment type="subunit">
    <text evidence="9">Homodimer.</text>
</comment>
<comment type="similarity">
    <text evidence="9">Belongs to the carbohydrate kinase PfkB family. Ribokinase subfamily.</text>
</comment>
<keyword evidence="13" id="KW-1185">Reference proteome</keyword>
<evidence type="ECO:0000313" key="14">
    <source>
        <dbReference type="Proteomes" id="UP000544107"/>
    </source>
</evidence>
<dbReference type="GO" id="GO:0004747">
    <property type="term" value="F:ribokinase activity"/>
    <property type="evidence" value="ECO:0007669"/>
    <property type="project" value="UniProtKB-UniRule"/>
</dbReference>
<reference evidence="12 13" key="1">
    <citation type="submission" date="2016-09" db="EMBL/GenBank/DDBJ databases">
        <title>Rhizobium oryziradicis sp. nov., isolated from the root of rice.</title>
        <authorList>
            <person name="Zhao J."/>
            <person name="Zhang X."/>
        </authorList>
    </citation>
    <scope>NUCLEOTIDE SEQUENCE [LARGE SCALE GENOMIC DNA]</scope>
    <source>
        <strain evidence="12 13">14971</strain>
    </source>
</reference>
<evidence type="ECO:0000313" key="11">
    <source>
        <dbReference type="EMBL" id="MBB4009419.1"/>
    </source>
</evidence>
<comment type="subcellular location">
    <subcellularLocation>
        <location evidence="9">Cytoplasm</location>
    </subcellularLocation>
</comment>
<feature type="binding site" evidence="9">
    <location>
        <position position="279"/>
    </location>
    <ligand>
        <name>K(+)</name>
        <dbReference type="ChEBI" id="CHEBI:29103"/>
    </ligand>
</feature>
<proteinExistence type="inferred from homology"/>
<feature type="binding site" evidence="9">
    <location>
        <position position="245"/>
    </location>
    <ligand>
        <name>K(+)</name>
        <dbReference type="ChEBI" id="CHEBI:29103"/>
    </ligand>
</feature>
<dbReference type="GO" id="GO:0046872">
    <property type="term" value="F:metal ion binding"/>
    <property type="evidence" value="ECO:0007669"/>
    <property type="project" value="UniProtKB-KW"/>
</dbReference>
<feature type="binding site" evidence="9">
    <location>
        <position position="249"/>
    </location>
    <ligand>
        <name>substrate</name>
    </ligand>
</feature>
<feature type="binding site" evidence="9">
    <location>
        <begin position="248"/>
        <end position="249"/>
    </location>
    <ligand>
        <name>ATP</name>
        <dbReference type="ChEBI" id="CHEBI:30616"/>
    </ligand>
</feature>
<keyword evidence="2 9" id="KW-0479">Metal-binding</keyword>
<comment type="pathway">
    <text evidence="9">Carbohydrate metabolism; D-ribose degradation; D-ribose 5-phosphate from beta-D-ribopyranose: step 2/2.</text>
</comment>
<evidence type="ECO:0000256" key="5">
    <source>
        <dbReference type="ARBA" id="ARBA00022840"/>
    </source>
</evidence>
<evidence type="ECO:0000313" key="12">
    <source>
        <dbReference type="EMBL" id="OLP51035.1"/>
    </source>
</evidence>
<dbReference type="PRINTS" id="PR00990">
    <property type="entry name" value="RIBOKINASE"/>
</dbReference>
<comment type="activity regulation">
    <text evidence="9">Activated by a monovalent cation that binds near, but not in, the active site. The most likely occupant of the site in vivo is potassium. Ion binding induces a conformational change that may alter substrate affinity.</text>
</comment>
<evidence type="ECO:0000259" key="10">
    <source>
        <dbReference type="Pfam" id="PF00294"/>
    </source>
</evidence>
<keyword evidence="3 9" id="KW-0547">Nucleotide-binding</keyword>
<feature type="binding site" evidence="9">
    <location>
        <position position="282"/>
    </location>
    <ligand>
        <name>K(+)</name>
        <dbReference type="ChEBI" id="CHEBI:29103"/>
    </ligand>
</feature>
<dbReference type="Pfam" id="PF00294">
    <property type="entry name" value="PfkB"/>
    <property type="match status" value="1"/>
</dbReference>
<dbReference type="EMBL" id="MKIN01000020">
    <property type="protein sequence ID" value="OLP51035.1"/>
    <property type="molecule type" value="Genomic_DNA"/>
</dbReference>
<comment type="function">
    <text evidence="9">Catalyzes the phosphorylation of ribose at O-5 in a reaction requiring ATP and magnesium. The resulting D-ribose-5-phosphate can then be used either for sythesis of nucleotides, histidine, and tryptophan, or as a component of the pentose phosphate pathway.</text>
</comment>
<evidence type="ECO:0000256" key="2">
    <source>
        <dbReference type="ARBA" id="ARBA00022723"/>
    </source>
</evidence>
<dbReference type="PANTHER" id="PTHR10584:SF166">
    <property type="entry name" value="RIBOKINASE"/>
    <property type="match status" value="1"/>
</dbReference>
<evidence type="ECO:0000256" key="9">
    <source>
        <dbReference type="HAMAP-Rule" id="MF_01987"/>
    </source>
</evidence>
<organism evidence="12 13">
    <name type="scientific">Allorhizobium taibaishanense</name>
    <dbReference type="NCBI Taxonomy" id="887144"/>
    <lineage>
        <taxon>Bacteria</taxon>
        <taxon>Pseudomonadati</taxon>
        <taxon>Pseudomonadota</taxon>
        <taxon>Alphaproteobacteria</taxon>
        <taxon>Hyphomicrobiales</taxon>
        <taxon>Rhizobiaceae</taxon>
        <taxon>Rhizobium/Agrobacterium group</taxon>
        <taxon>Allorhizobium</taxon>
    </lineage>
</organism>
<comment type="caution">
    <text evidence="12">The sequence shown here is derived from an EMBL/GenBank/DDBJ whole genome shotgun (WGS) entry which is preliminary data.</text>
</comment>
<feature type="binding site" evidence="9">
    <location>
        <begin position="9"/>
        <end position="11"/>
    </location>
    <ligand>
        <name>substrate</name>
    </ligand>
</feature>
<dbReference type="InterPro" id="IPR011877">
    <property type="entry name" value="Ribokinase"/>
</dbReference>
<dbReference type="OrthoDB" id="9775849at2"/>
<name>A0A1Q9A8Z1_9HYPH</name>
<feature type="binding site" evidence="9">
    <location>
        <position position="181"/>
    </location>
    <ligand>
        <name>ATP</name>
        <dbReference type="ChEBI" id="CHEBI:30616"/>
    </ligand>
</feature>
<dbReference type="Proteomes" id="UP000544107">
    <property type="component" value="Unassembled WGS sequence"/>
</dbReference>
<feature type="binding site" evidence="9">
    <location>
        <position position="243"/>
    </location>
    <ligand>
        <name>K(+)</name>
        <dbReference type="ChEBI" id="CHEBI:29103"/>
    </ligand>
</feature>
<dbReference type="RefSeq" id="WP_075613739.1">
    <property type="nucleotide sequence ID" value="NZ_JACIED010000005.1"/>
</dbReference>
<evidence type="ECO:0000256" key="1">
    <source>
        <dbReference type="ARBA" id="ARBA00022679"/>
    </source>
</evidence>
<keyword evidence="5 9" id="KW-0067">ATP-binding</keyword>
<feature type="binding site" evidence="9">
    <location>
        <position position="284"/>
    </location>
    <ligand>
        <name>K(+)</name>
        <dbReference type="ChEBI" id="CHEBI:29103"/>
    </ligand>
</feature>
<dbReference type="GO" id="GO:0005829">
    <property type="term" value="C:cytosol"/>
    <property type="evidence" value="ECO:0007669"/>
    <property type="project" value="TreeGrafter"/>
</dbReference>
<feature type="domain" description="Carbohydrate kinase PfkB" evidence="10">
    <location>
        <begin position="2"/>
        <end position="290"/>
    </location>
</feature>
<comment type="catalytic activity">
    <reaction evidence="9">
        <text>D-ribose + ATP = D-ribose 5-phosphate + ADP + H(+)</text>
        <dbReference type="Rhea" id="RHEA:13697"/>
        <dbReference type="ChEBI" id="CHEBI:15378"/>
        <dbReference type="ChEBI" id="CHEBI:30616"/>
        <dbReference type="ChEBI" id="CHEBI:47013"/>
        <dbReference type="ChEBI" id="CHEBI:78346"/>
        <dbReference type="ChEBI" id="CHEBI:456216"/>
        <dbReference type="EC" id="2.7.1.15"/>
    </reaction>
</comment>
<keyword evidence="6 9" id="KW-0460">Magnesium</keyword>
<dbReference type="EC" id="2.7.1.15" evidence="9"/>
<gene>
    <name evidence="9" type="primary">rbsK</name>
    <name evidence="12" type="ORF">BJF91_07350</name>
    <name evidence="11" type="ORF">GGQ71_003707</name>
</gene>